<dbReference type="PANTHER" id="PTHR34387">
    <property type="entry name" value="SLR1258 PROTEIN"/>
    <property type="match status" value="1"/>
</dbReference>
<keyword evidence="4" id="KW-1185">Reference proteome</keyword>
<evidence type="ECO:0000256" key="2">
    <source>
        <dbReference type="SAM" id="SignalP"/>
    </source>
</evidence>
<dbReference type="InterPro" id="IPR007497">
    <property type="entry name" value="SIMPL/DUF541"/>
</dbReference>
<dbReference type="AlphaFoldDB" id="A0A4Q7YJY1"/>
<feature type="region of interest" description="Disordered" evidence="1">
    <location>
        <begin position="210"/>
        <end position="229"/>
    </location>
</feature>
<feature type="chain" id="PRO_5020396006" evidence="2">
    <location>
        <begin position="20"/>
        <end position="229"/>
    </location>
</feature>
<dbReference type="Gene3D" id="3.30.70.2970">
    <property type="entry name" value="Protein of unknown function (DUF541), domain 2"/>
    <property type="match status" value="1"/>
</dbReference>
<feature type="signal peptide" evidence="2">
    <location>
        <begin position="1"/>
        <end position="19"/>
    </location>
</feature>
<organism evidence="3 4">
    <name type="scientific">Fluviicoccus keumensis</name>
    <dbReference type="NCBI Taxonomy" id="1435465"/>
    <lineage>
        <taxon>Bacteria</taxon>
        <taxon>Pseudomonadati</taxon>
        <taxon>Pseudomonadota</taxon>
        <taxon>Gammaproteobacteria</taxon>
        <taxon>Moraxellales</taxon>
        <taxon>Moraxellaceae</taxon>
        <taxon>Fluviicoccus</taxon>
    </lineage>
</organism>
<dbReference type="RefSeq" id="WP_130415222.1">
    <property type="nucleotide sequence ID" value="NZ_SHKX01000015.1"/>
</dbReference>
<proteinExistence type="predicted"/>
<dbReference type="Gene3D" id="3.30.110.170">
    <property type="entry name" value="Protein of unknown function (DUF541), domain 1"/>
    <property type="match status" value="1"/>
</dbReference>
<gene>
    <name evidence="3" type="ORF">EV700_2982</name>
</gene>
<dbReference type="GO" id="GO:0006974">
    <property type="term" value="P:DNA damage response"/>
    <property type="evidence" value="ECO:0007669"/>
    <property type="project" value="TreeGrafter"/>
</dbReference>
<evidence type="ECO:0000313" key="3">
    <source>
        <dbReference type="EMBL" id="RZU37113.1"/>
    </source>
</evidence>
<sequence length="229" mass="25299">MKRLILPILLAASSTAVLADEPVRNRIDFQTDVETVATNDLLTATLSVETNSRNPAALARELTQKINDALKQAQGFKTVKLTSGNQQTWPVYTDKNKLDSWRGRAEVRLESQDFKSAGELISQLQSNLQLNGLNFSVAPATRRELENQLTEQAVQAFRQRADRIRQSWNAKSYKLVQMNIGSANPPSPPPVYAMRAAKMEIAADVPSAEYSSGESRLSIQVSGSIELEP</sequence>
<dbReference type="Pfam" id="PF04402">
    <property type="entry name" value="SIMPL"/>
    <property type="match status" value="1"/>
</dbReference>
<feature type="compositionally biased region" description="Polar residues" evidence="1">
    <location>
        <begin position="210"/>
        <end position="223"/>
    </location>
</feature>
<protein>
    <submittedName>
        <fullName evidence="3">Putative secreted protein</fullName>
    </submittedName>
</protein>
<name>A0A4Q7YJY1_9GAMM</name>
<dbReference type="InterPro" id="IPR052022">
    <property type="entry name" value="26kDa_periplasmic_antigen"/>
</dbReference>
<evidence type="ECO:0000256" key="1">
    <source>
        <dbReference type="SAM" id="MobiDB-lite"/>
    </source>
</evidence>
<dbReference type="Proteomes" id="UP000292423">
    <property type="component" value="Unassembled WGS sequence"/>
</dbReference>
<dbReference type="OrthoDB" id="7062395at2"/>
<dbReference type="EMBL" id="SHKX01000015">
    <property type="protein sequence ID" value="RZU37113.1"/>
    <property type="molecule type" value="Genomic_DNA"/>
</dbReference>
<evidence type="ECO:0000313" key="4">
    <source>
        <dbReference type="Proteomes" id="UP000292423"/>
    </source>
</evidence>
<comment type="caution">
    <text evidence="3">The sequence shown here is derived from an EMBL/GenBank/DDBJ whole genome shotgun (WGS) entry which is preliminary data.</text>
</comment>
<reference evidence="3 4" key="1">
    <citation type="submission" date="2019-02" db="EMBL/GenBank/DDBJ databases">
        <title>Genomic Encyclopedia of Type Strains, Phase IV (KMG-IV): sequencing the most valuable type-strain genomes for metagenomic binning, comparative biology and taxonomic classification.</title>
        <authorList>
            <person name="Goeker M."/>
        </authorList>
    </citation>
    <scope>NUCLEOTIDE SEQUENCE [LARGE SCALE GENOMIC DNA]</scope>
    <source>
        <strain evidence="3 4">DSM 105135</strain>
    </source>
</reference>
<accession>A0A4Q7YJY1</accession>
<keyword evidence="2" id="KW-0732">Signal</keyword>
<dbReference type="PANTHER" id="PTHR34387:SF1">
    <property type="entry name" value="PERIPLASMIC IMMUNOGENIC PROTEIN"/>
    <property type="match status" value="1"/>
</dbReference>